<evidence type="ECO:0000256" key="1">
    <source>
        <dbReference type="SAM" id="MobiDB-lite"/>
    </source>
</evidence>
<dbReference type="Proteomes" id="UP000268291">
    <property type="component" value="Unassembled WGS sequence"/>
</dbReference>
<evidence type="ECO:0000313" key="2">
    <source>
        <dbReference type="EMBL" id="PSL37155.1"/>
    </source>
</evidence>
<evidence type="ECO:0000313" key="5">
    <source>
        <dbReference type="Proteomes" id="UP000268291"/>
    </source>
</evidence>
<evidence type="ECO:0000313" key="3">
    <source>
        <dbReference type="EMBL" id="RUQ81946.1"/>
    </source>
</evidence>
<dbReference type="RefSeq" id="WP_106562335.1">
    <property type="nucleotide sequence ID" value="NZ_PYAU01000001.1"/>
</dbReference>
<dbReference type="AlphaFoldDB" id="A0A2P8GT80"/>
<dbReference type="InterPro" id="IPR012349">
    <property type="entry name" value="Split_barrel_FMN-bd"/>
</dbReference>
<dbReference type="OrthoDB" id="7062584at2"/>
<protein>
    <submittedName>
        <fullName evidence="2">Nitroimidazol reductase NimA-like FMN-containing flavoprotein (Pyridoxamine 5'-phosphate oxidase superfamily)</fullName>
    </submittedName>
    <submittedName>
        <fullName evidence="3">Pyridoxamine 5'-phosphate oxidase family protein</fullName>
    </submittedName>
</protein>
<accession>A0A2P8GT80</accession>
<feature type="compositionally biased region" description="Pro residues" evidence="1">
    <location>
        <begin position="155"/>
        <end position="168"/>
    </location>
</feature>
<dbReference type="EMBL" id="RZGY01000004">
    <property type="protein sequence ID" value="RUQ81946.1"/>
    <property type="molecule type" value="Genomic_DNA"/>
</dbReference>
<dbReference type="SUPFAM" id="SSF50475">
    <property type="entry name" value="FMN-binding split barrel"/>
    <property type="match status" value="1"/>
</dbReference>
<comment type="caution">
    <text evidence="2">The sequence shown here is derived from an EMBL/GenBank/DDBJ whole genome shotgun (WGS) entry which is preliminary data.</text>
</comment>
<proteinExistence type="predicted"/>
<keyword evidence="5" id="KW-1185">Reference proteome</keyword>
<dbReference type="Proteomes" id="UP000241203">
    <property type="component" value="Unassembled WGS sequence"/>
</dbReference>
<dbReference type="Pfam" id="PF12900">
    <property type="entry name" value="Pyridox_ox_2"/>
    <property type="match status" value="1"/>
</dbReference>
<feature type="compositionally biased region" description="Basic and acidic residues" evidence="1">
    <location>
        <begin position="145"/>
        <end position="154"/>
    </location>
</feature>
<reference evidence="3 5" key="2">
    <citation type="submission" date="2018-12" db="EMBL/GenBank/DDBJ databases">
        <authorList>
            <person name="hu s."/>
            <person name="Xu Y."/>
            <person name="Xu B."/>
            <person name="Li F."/>
        </authorList>
    </citation>
    <scope>NUCLEOTIDE SEQUENCE [LARGE SCALE GENOMIC DNA]</scope>
    <source>
        <strain evidence="3 5">KSW2-17</strain>
    </source>
</reference>
<organism evidence="2 4">
    <name type="scientific">Labedella gwakjiensis</name>
    <dbReference type="NCBI Taxonomy" id="390269"/>
    <lineage>
        <taxon>Bacteria</taxon>
        <taxon>Bacillati</taxon>
        <taxon>Actinomycetota</taxon>
        <taxon>Actinomycetes</taxon>
        <taxon>Micrococcales</taxon>
        <taxon>Microbacteriaceae</taxon>
        <taxon>Labedella</taxon>
    </lineage>
</organism>
<evidence type="ECO:0000313" key="4">
    <source>
        <dbReference type="Proteomes" id="UP000241203"/>
    </source>
</evidence>
<dbReference type="Gene3D" id="2.30.110.10">
    <property type="entry name" value="Electron Transport, Fmn-binding Protein, Chain A"/>
    <property type="match status" value="1"/>
</dbReference>
<dbReference type="EMBL" id="PYAU01000001">
    <property type="protein sequence ID" value="PSL37155.1"/>
    <property type="molecule type" value="Genomic_DNA"/>
</dbReference>
<dbReference type="InterPro" id="IPR024747">
    <property type="entry name" value="Pyridox_Oxase-rel"/>
</dbReference>
<feature type="region of interest" description="Disordered" evidence="1">
    <location>
        <begin position="135"/>
        <end position="168"/>
    </location>
</feature>
<sequence length="168" mass="18606">MTRRERTQDDVEHLTTAECWRLLEQAELGRLAVSATDGKPDVFPLNFVARSGHLYLRTAPGAKLADLTGAADVAFEVDGTDGTFRWSVVVRARADTLRLLDDAPLEDIPTAHPSGKSIVVRLVPTTVTGRRFRDARVTTRRTTPRIHEPSDRKPVPIPHFPPPKKGTP</sequence>
<reference evidence="2 4" key="1">
    <citation type="submission" date="2018-03" db="EMBL/GenBank/DDBJ databases">
        <title>Genomic Encyclopedia of Archaeal and Bacterial Type Strains, Phase II (KMG-II): from individual species to whole genera.</title>
        <authorList>
            <person name="Goeker M."/>
        </authorList>
    </citation>
    <scope>NUCLEOTIDE SEQUENCE [LARGE SCALE GENOMIC DNA]</scope>
    <source>
        <strain evidence="2 4">DSM 21548</strain>
    </source>
</reference>
<name>A0A2P8GT80_9MICO</name>
<gene>
    <name evidence="2" type="ORF">CLV49_0761</name>
    <name evidence="3" type="ORF">ELQ93_16790</name>
</gene>